<dbReference type="InterPro" id="IPR006212">
    <property type="entry name" value="Furin_repeat"/>
</dbReference>
<dbReference type="PANTHER" id="PTHR23275">
    <property type="entry name" value="CABRIOLET.-RELATED"/>
    <property type="match status" value="1"/>
</dbReference>
<feature type="domain" description="BmKX" evidence="3">
    <location>
        <begin position="267"/>
        <end position="296"/>
    </location>
</feature>
<dbReference type="InterPro" id="IPR052798">
    <property type="entry name" value="Giardia_VSA"/>
</dbReference>
<keyword evidence="1" id="KW-1133">Transmembrane helix</keyword>
<evidence type="ECO:0000256" key="1">
    <source>
        <dbReference type="SAM" id="Phobius"/>
    </source>
</evidence>
<keyword evidence="1" id="KW-0812">Transmembrane</keyword>
<reference evidence="4 5" key="1">
    <citation type="journal article" date="2007" name="Science">
        <title>Genomic minimalism in the early diverging intestinal parasite Giardia lamblia.</title>
        <authorList>
            <person name="Morrison H.G."/>
            <person name="McArthur A.G."/>
            <person name="Gillin F.D."/>
            <person name="Aley S.B."/>
            <person name="Adam R.D."/>
            <person name="Olsen G.J."/>
            <person name="Best A.A."/>
            <person name="Cande W.Z."/>
            <person name="Chen F."/>
            <person name="Cipriano M.J."/>
            <person name="Davids B.J."/>
            <person name="Dawson S.C."/>
            <person name="Elmendorf H.G."/>
            <person name="Hehl A.B."/>
            <person name="Holder M.E."/>
            <person name="Huse S.M."/>
            <person name="Kim U.U."/>
            <person name="Lasek-Nesselquist E."/>
            <person name="Manning G."/>
            <person name="Nigam A."/>
            <person name="Nixon J.E."/>
            <person name="Palm D."/>
            <person name="Passamaneck N.E."/>
            <person name="Prabhu A."/>
            <person name="Reich C.I."/>
            <person name="Reiner D.S."/>
            <person name="Samuelson J."/>
            <person name="Svard S.G."/>
            <person name="Sogin M.L."/>
        </authorList>
    </citation>
    <scope>NUCLEOTIDE SEQUENCE [LARGE SCALE GENOMIC DNA]</scope>
    <source>
        <strain evidence="4 5">WB C6</strain>
    </source>
</reference>
<feature type="domain" description="BmKX" evidence="3">
    <location>
        <begin position="166"/>
        <end position="195"/>
    </location>
</feature>
<dbReference type="InParanoid" id="A0A644F5A4"/>
<dbReference type="InterPro" id="IPR009030">
    <property type="entry name" value="Growth_fac_rcpt_cys_sf"/>
</dbReference>
<protein>
    <submittedName>
        <fullName evidence="4">VSP</fullName>
    </submittedName>
</protein>
<dbReference type="InterPro" id="IPR015215">
    <property type="entry name" value="BmKX_dom"/>
</dbReference>
<dbReference type="Pfam" id="PF09132">
    <property type="entry name" value="BmKX"/>
    <property type="match status" value="5"/>
</dbReference>
<dbReference type="Gene3D" id="2.10.220.10">
    <property type="entry name" value="Hormone Receptor, Insulin-like Growth Factor Receptor 1, Chain A, domain 2"/>
    <property type="match status" value="3"/>
</dbReference>
<dbReference type="CDD" id="cd00064">
    <property type="entry name" value="FU"/>
    <property type="match status" value="1"/>
</dbReference>
<dbReference type="AlphaFoldDB" id="A0A644F5A4"/>
<accession>A0A644F5A4</accession>
<feature type="chain" id="PRO_5024977856" evidence="2">
    <location>
        <begin position="18"/>
        <end position="842"/>
    </location>
</feature>
<keyword evidence="2" id="KW-0732">Signal</keyword>
<sequence length="842" mass="85220">MFDKLIFVSLALQMALASQTASKAKTNPTPCAAANPGATNCAADSCNVEIGGQTFCSKCTGDKVPVNGECKAKTDAGMCTVGTNDKAGTCTACTNAHYLYKGGCYAECPDGTQKNEGRNTCDEVAPAGPTPCAAANPGATNCAADSCNVEIGGQTFCSKCTGDKVPVNGECKAKTDAGMCTVGTNDKAGTCTACTNAHYLYKGGCYAECPDGTQKNEGRNTCDEVAPAGPTPCAAANPGATNCAADSCNVEIGGQTFCSKCTGDKVPVNGECKAKTDAGMCTVGTNDKAGTCTACTNAHYLYKGGCYAECPDGTQKNEGRNTCDEVAPAGPTPCAAANPGATNCAADSCNVEIGGQTFCSKCTGDKVPVNGECKAKTDAGMCTVGTNDKAGTCTACTNAHYLYKGGCYAECPDGTQKNEGRNTCDEVAPAGPTPCAAANPGATNCAADSCNVEIGGQTFCSKCTGDKVPVNGECKAKTDAGMCTVGTNDKAGTCTACTNAHYLYKGGCYAECPDGTQKNEGRNTCDEVAPAGCNLPNCEVCSEDKQKCTKCQSNYFLTPEKNACLGSCPAGTYLSGQTCAPCDPSCAECSGAGASKCTACPAGKMLRYADETKLNEGGQCVEQCVEGPECETCGLTIGGTKYCSKCKGSNVPLNGVCTSNAARTRFCTTAANGACTVCAAGYFIQEGGCYETTRQPGKQVCALTDNKGKCQTCTNSLGPDGAGTCPSCDPTCKTCSAANTANTCTTCATGYYKTALEGACTSCENSNGDITGVKDCLNCAPPPNNKGSVLCYLMKDGDSTGGSVNKSGLSTGAIAGISVAVIVVVGGLVGFLCWWFLCRGKA</sequence>
<evidence type="ECO:0000259" key="3">
    <source>
        <dbReference type="Pfam" id="PF09132"/>
    </source>
</evidence>
<feature type="signal peptide" evidence="2">
    <location>
        <begin position="1"/>
        <end position="17"/>
    </location>
</feature>
<name>A0A644F5A4_GIAIC</name>
<keyword evidence="1" id="KW-0472">Membrane</keyword>
<dbReference type="EMBL" id="AACB03000002">
    <property type="protein sequence ID" value="KAE8303799.1"/>
    <property type="molecule type" value="Genomic_DNA"/>
</dbReference>
<organism evidence="4 5">
    <name type="scientific">Giardia intestinalis (strain ATCC 50803 / WB clone C6)</name>
    <name type="common">Giardia lamblia</name>
    <dbReference type="NCBI Taxonomy" id="184922"/>
    <lineage>
        <taxon>Eukaryota</taxon>
        <taxon>Metamonada</taxon>
        <taxon>Diplomonadida</taxon>
        <taxon>Hexamitidae</taxon>
        <taxon>Giardiinae</taxon>
        <taxon>Giardia</taxon>
    </lineage>
</organism>
<proteinExistence type="predicted"/>
<dbReference type="PANTHER" id="PTHR23275:SF100">
    <property type="entry name" value="EGF-LIKE DOMAIN-CONTAINING PROTEIN"/>
    <property type="match status" value="1"/>
</dbReference>
<dbReference type="InterPro" id="IPR005127">
    <property type="entry name" value="Giardia_VSP"/>
</dbReference>
<dbReference type="Pfam" id="PF03302">
    <property type="entry name" value="VSP"/>
    <property type="match status" value="1"/>
</dbReference>
<feature type="transmembrane region" description="Helical" evidence="1">
    <location>
        <begin position="813"/>
        <end position="837"/>
    </location>
</feature>
<feature type="domain" description="BmKX" evidence="3">
    <location>
        <begin position="368"/>
        <end position="397"/>
    </location>
</feature>
<dbReference type="SUPFAM" id="SSF57184">
    <property type="entry name" value="Growth factor receptor domain"/>
    <property type="match status" value="5"/>
</dbReference>
<evidence type="ECO:0000256" key="2">
    <source>
        <dbReference type="SAM" id="SignalP"/>
    </source>
</evidence>
<dbReference type="SMART" id="SM00261">
    <property type="entry name" value="FU"/>
    <property type="match status" value="9"/>
</dbReference>
<keyword evidence="5" id="KW-1185">Reference proteome</keyword>
<evidence type="ECO:0000313" key="5">
    <source>
        <dbReference type="Proteomes" id="UP000001548"/>
    </source>
</evidence>
<evidence type="ECO:0000313" key="4">
    <source>
        <dbReference type="EMBL" id="KAE8303799.1"/>
    </source>
</evidence>
<feature type="domain" description="BmKX" evidence="3">
    <location>
        <begin position="65"/>
        <end position="94"/>
    </location>
</feature>
<gene>
    <name evidence="4" type="ORF">GL50803_00112867</name>
</gene>
<feature type="domain" description="BmKX" evidence="3">
    <location>
        <begin position="469"/>
        <end position="498"/>
    </location>
</feature>
<comment type="caution">
    <text evidence="4">The sequence shown here is derived from an EMBL/GenBank/DDBJ whole genome shotgun (WGS) entry which is preliminary data.</text>
</comment>
<dbReference type="Proteomes" id="UP000001548">
    <property type="component" value="Unassembled WGS sequence"/>
</dbReference>